<dbReference type="RefSeq" id="WP_377457505.1">
    <property type="nucleotide sequence ID" value="NZ_JBHLUB010000001.1"/>
</dbReference>
<organism evidence="2 3">
    <name type="scientific">Micrococcoides hystricis</name>
    <dbReference type="NCBI Taxonomy" id="1572761"/>
    <lineage>
        <taxon>Bacteria</taxon>
        <taxon>Bacillati</taxon>
        <taxon>Actinomycetota</taxon>
        <taxon>Actinomycetes</taxon>
        <taxon>Micrococcales</taxon>
        <taxon>Micrococcaceae</taxon>
        <taxon>Micrococcoides</taxon>
    </lineage>
</organism>
<dbReference type="InterPro" id="IPR013108">
    <property type="entry name" value="Amidohydro_3"/>
</dbReference>
<proteinExistence type="predicted"/>
<dbReference type="Gene3D" id="2.30.40.10">
    <property type="entry name" value="Urease, subunit C, domain 1"/>
    <property type="match status" value="1"/>
</dbReference>
<dbReference type="EMBL" id="JBHLUB010000001">
    <property type="protein sequence ID" value="MFC0581014.1"/>
    <property type="molecule type" value="Genomic_DNA"/>
</dbReference>
<dbReference type="Pfam" id="PF07969">
    <property type="entry name" value="Amidohydro_3"/>
    <property type="match status" value="1"/>
</dbReference>
<dbReference type="InterPro" id="IPR011059">
    <property type="entry name" value="Metal-dep_hydrolase_composite"/>
</dbReference>
<keyword evidence="2" id="KW-0378">Hydrolase</keyword>
<comment type="caution">
    <text evidence="2">The sequence shown here is derived from an EMBL/GenBank/DDBJ whole genome shotgun (WGS) entry which is preliminary data.</text>
</comment>
<dbReference type="PANTHER" id="PTHR22642">
    <property type="entry name" value="IMIDAZOLONEPROPIONASE"/>
    <property type="match status" value="1"/>
</dbReference>
<dbReference type="GO" id="GO:0016787">
    <property type="term" value="F:hydrolase activity"/>
    <property type="evidence" value="ECO:0007669"/>
    <property type="project" value="UniProtKB-KW"/>
</dbReference>
<protein>
    <submittedName>
        <fullName evidence="2">Amidohydrolase</fullName>
        <ecNumber evidence="2">3.5.-.-</ecNumber>
    </submittedName>
</protein>
<evidence type="ECO:0000313" key="2">
    <source>
        <dbReference type="EMBL" id="MFC0581014.1"/>
    </source>
</evidence>
<dbReference type="PANTHER" id="PTHR22642:SF2">
    <property type="entry name" value="PROTEIN LONG AFTER FAR-RED 3"/>
    <property type="match status" value="1"/>
</dbReference>
<dbReference type="Proteomes" id="UP001589862">
    <property type="component" value="Unassembled WGS sequence"/>
</dbReference>
<evidence type="ECO:0000313" key="3">
    <source>
        <dbReference type="Proteomes" id="UP001589862"/>
    </source>
</evidence>
<dbReference type="InterPro" id="IPR033932">
    <property type="entry name" value="YtcJ-like"/>
</dbReference>
<evidence type="ECO:0000259" key="1">
    <source>
        <dbReference type="Pfam" id="PF07969"/>
    </source>
</evidence>
<name>A0ABV6P7A5_9MICC</name>
<dbReference type="SUPFAM" id="SSF51338">
    <property type="entry name" value="Composite domain of metallo-dependent hydrolases"/>
    <property type="match status" value="1"/>
</dbReference>
<dbReference type="CDD" id="cd01300">
    <property type="entry name" value="YtcJ_like"/>
    <property type="match status" value="1"/>
</dbReference>
<sequence>MHQQDQIALYRNGIIHSTADPYASAMLVENGHVAWVGGEEAASSLADSQMRVIDLEGGFIAPSFVDSHVHLTETGLGVEQVDLSTAASAQDMLAKVAAWADARPDAELILGRSWDHSWWQDITLPTAQELSNAAGGRVVVLDRVDLHSGLFSSAALQAAGIDSDEAWHAEDDYTAIRAAVLNFDAKKREYFQRQAIRQFHANGYTAAAQMGTDFGGGDTDYTAFAALVNDSELGFDLYGYKGHLITEEDQISSLQQQWGSALTGIGGDLCIDGSIGSGTALLRDPYAVSDQGPQNRGEQLLTETELETHLRLCTSAGVQTAFHVIGDGALEVLLNTLEKVEKATGLPAIQRCAHRIEHLEMATGEDIKRIARFGLVASMQPLFDHYWAADMYELRLGAERASLMNPVGQLLAEGVLVAFGSDTPVTHINGWDSIAAAMNLRNTNAQISARAGFKAHTMSGYRAVGESRPMAGMLVPGARADFAIWDADELTVQSSASRAAAWSTDVRSRTPLLPVLEKEGTRPKLRETFHAGRRVYQA</sequence>
<reference evidence="2 3" key="1">
    <citation type="submission" date="2024-09" db="EMBL/GenBank/DDBJ databases">
        <authorList>
            <person name="Sun Q."/>
            <person name="Mori K."/>
        </authorList>
    </citation>
    <scope>NUCLEOTIDE SEQUENCE [LARGE SCALE GENOMIC DNA]</scope>
    <source>
        <strain evidence="2 3">NCAIM B.02604</strain>
    </source>
</reference>
<accession>A0ABV6P7A5</accession>
<dbReference type="InterPro" id="IPR032466">
    <property type="entry name" value="Metal_Hydrolase"/>
</dbReference>
<keyword evidence="3" id="KW-1185">Reference proteome</keyword>
<dbReference type="Gene3D" id="3.20.20.140">
    <property type="entry name" value="Metal-dependent hydrolases"/>
    <property type="match status" value="1"/>
</dbReference>
<gene>
    <name evidence="2" type="ORF">ACFFFR_01245</name>
</gene>
<dbReference type="SUPFAM" id="SSF51556">
    <property type="entry name" value="Metallo-dependent hydrolases"/>
    <property type="match status" value="1"/>
</dbReference>
<feature type="domain" description="Amidohydrolase 3" evidence="1">
    <location>
        <begin position="51"/>
        <end position="536"/>
    </location>
</feature>
<dbReference type="Gene3D" id="3.10.310.70">
    <property type="match status" value="1"/>
</dbReference>
<dbReference type="EC" id="3.5.-.-" evidence="2"/>